<dbReference type="GeneID" id="70137356"/>
<gene>
    <name evidence="5" type="ORF">BKA67DRAFT_664897</name>
</gene>
<dbReference type="GO" id="GO:0046872">
    <property type="term" value="F:metal ion binding"/>
    <property type="evidence" value="ECO:0007669"/>
    <property type="project" value="UniProtKB-KW"/>
</dbReference>
<dbReference type="EC" id="4.2.3.-" evidence="4"/>
<dbReference type="RefSeq" id="XP_045951570.1">
    <property type="nucleotide sequence ID" value="XM_046108465.1"/>
</dbReference>
<dbReference type="OrthoDB" id="2861623at2759"/>
<dbReference type="SFLD" id="SFLDS00005">
    <property type="entry name" value="Isoprenoid_Synthase_Type_I"/>
    <property type="match status" value="1"/>
</dbReference>
<comment type="caution">
    <text evidence="5">The sequence shown here is derived from an EMBL/GenBank/DDBJ whole genome shotgun (WGS) entry which is preliminary data.</text>
</comment>
<dbReference type="SFLD" id="SFLDG01020">
    <property type="entry name" value="Terpene_Cyclase_Like_2"/>
    <property type="match status" value="1"/>
</dbReference>
<proteinExistence type="inferred from homology"/>
<comment type="similarity">
    <text evidence="2 4">Belongs to the terpene synthase family.</text>
</comment>
<name>A0A9P8RKY2_9PEZI</name>
<dbReference type="EMBL" id="JAGPXC010000012">
    <property type="protein sequence ID" value="KAH6645056.1"/>
    <property type="molecule type" value="Genomic_DNA"/>
</dbReference>
<dbReference type="Gene3D" id="1.10.600.10">
    <property type="entry name" value="Farnesyl Diphosphate Synthase"/>
    <property type="match status" value="1"/>
</dbReference>
<organism evidence="5 6">
    <name type="scientific">Truncatella angustata</name>
    <dbReference type="NCBI Taxonomy" id="152316"/>
    <lineage>
        <taxon>Eukaryota</taxon>
        <taxon>Fungi</taxon>
        <taxon>Dikarya</taxon>
        <taxon>Ascomycota</taxon>
        <taxon>Pezizomycotina</taxon>
        <taxon>Sordariomycetes</taxon>
        <taxon>Xylariomycetidae</taxon>
        <taxon>Amphisphaeriales</taxon>
        <taxon>Sporocadaceae</taxon>
        <taxon>Truncatella</taxon>
    </lineage>
</organism>
<keyword evidence="6" id="KW-1185">Reference proteome</keyword>
<evidence type="ECO:0000256" key="1">
    <source>
        <dbReference type="ARBA" id="ARBA00001946"/>
    </source>
</evidence>
<evidence type="ECO:0000256" key="4">
    <source>
        <dbReference type="RuleBase" id="RU366034"/>
    </source>
</evidence>
<reference evidence="5" key="1">
    <citation type="journal article" date="2021" name="Nat. Commun.">
        <title>Genetic determinants of endophytism in the Arabidopsis root mycobiome.</title>
        <authorList>
            <person name="Mesny F."/>
            <person name="Miyauchi S."/>
            <person name="Thiergart T."/>
            <person name="Pickel B."/>
            <person name="Atanasova L."/>
            <person name="Karlsson M."/>
            <person name="Huettel B."/>
            <person name="Barry K.W."/>
            <person name="Haridas S."/>
            <person name="Chen C."/>
            <person name="Bauer D."/>
            <person name="Andreopoulos W."/>
            <person name="Pangilinan J."/>
            <person name="LaButti K."/>
            <person name="Riley R."/>
            <person name="Lipzen A."/>
            <person name="Clum A."/>
            <person name="Drula E."/>
            <person name="Henrissat B."/>
            <person name="Kohler A."/>
            <person name="Grigoriev I.V."/>
            <person name="Martin F.M."/>
            <person name="Hacquard S."/>
        </authorList>
    </citation>
    <scope>NUCLEOTIDE SEQUENCE</scope>
    <source>
        <strain evidence="5">MPI-SDFR-AT-0073</strain>
    </source>
</reference>
<comment type="cofactor">
    <cofactor evidence="1 4">
        <name>Mg(2+)</name>
        <dbReference type="ChEBI" id="CHEBI:18420"/>
    </cofactor>
</comment>
<dbReference type="GO" id="GO:0010333">
    <property type="term" value="F:terpene synthase activity"/>
    <property type="evidence" value="ECO:0007669"/>
    <property type="project" value="InterPro"/>
</dbReference>
<dbReference type="InterPro" id="IPR008949">
    <property type="entry name" value="Isoprenoid_synthase_dom_sf"/>
</dbReference>
<protein>
    <recommendedName>
        <fullName evidence="4">Terpene synthase</fullName>
        <ecNumber evidence="4">4.2.3.-</ecNumber>
    </recommendedName>
</protein>
<keyword evidence="4" id="KW-0456">Lyase</keyword>
<dbReference type="GO" id="GO:0008299">
    <property type="term" value="P:isoprenoid biosynthetic process"/>
    <property type="evidence" value="ECO:0007669"/>
    <property type="project" value="UniProtKB-ARBA"/>
</dbReference>
<sequence>MSETLTSVRREPVRLQTGQPRELRIPDLFTGVLSGEPALNPYEAKVRSESETWTKEIAQMSNSMAKILTRANFPYLISLSAPDADAEAFRMGCDWCIWAFVFDDLFDEGIMKDKTIVAAEEMIATLAIMDNTHPPVNRKQYPLRGTLPQVCEQFLAFYGLTIVHDELIASDRATATLEDDPSKMSTGLDVAISDYIDTRRQSIGSYCLFVVVEWAHGIQLPQAVIEHPSVAICERAAADLTWLVNDILSYKKDLAFGVEHNIICLFKRRGFSEQEAVGKTNNLMDERQREWKKAVSELPSWGEKVDHEVRKYLDACRDVARANLYWSFKSGRYLSPEESDRVRKAHVLDLA</sequence>
<dbReference type="PANTHER" id="PTHR35201:SF4">
    <property type="entry name" value="BETA-PINACENE SYNTHASE-RELATED"/>
    <property type="match status" value="1"/>
</dbReference>
<dbReference type="InterPro" id="IPR034686">
    <property type="entry name" value="Terpene_cyclase-like_2"/>
</dbReference>
<evidence type="ECO:0000256" key="2">
    <source>
        <dbReference type="ARBA" id="ARBA00006333"/>
    </source>
</evidence>
<dbReference type="SUPFAM" id="SSF48576">
    <property type="entry name" value="Terpenoid synthases"/>
    <property type="match status" value="1"/>
</dbReference>
<dbReference type="Pfam" id="PF19086">
    <property type="entry name" value="Terpene_syn_C_2"/>
    <property type="match status" value="1"/>
</dbReference>
<dbReference type="PANTHER" id="PTHR35201">
    <property type="entry name" value="TERPENE SYNTHASE"/>
    <property type="match status" value="1"/>
</dbReference>
<evidence type="ECO:0000256" key="3">
    <source>
        <dbReference type="ARBA" id="ARBA00022842"/>
    </source>
</evidence>
<evidence type="ECO:0000313" key="5">
    <source>
        <dbReference type="EMBL" id="KAH6645056.1"/>
    </source>
</evidence>
<keyword evidence="4" id="KW-0479">Metal-binding</keyword>
<keyword evidence="3 4" id="KW-0460">Magnesium</keyword>
<dbReference type="Proteomes" id="UP000758603">
    <property type="component" value="Unassembled WGS sequence"/>
</dbReference>
<evidence type="ECO:0000313" key="6">
    <source>
        <dbReference type="Proteomes" id="UP000758603"/>
    </source>
</evidence>
<dbReference type="AlphaFoldDB" id="A0A9P8RKY2"/>
<accession>A0A9P8RKY2</accession>